<proteinExistence type="predicted"/>
<feature type="compositionally biased region" description="Polar residues" evidence="1">
    <location>
        <begin position="1"/>
        <end position="14"/>
    </location>
</feature>
<organism evidence="2 3">
    <name type="scientific">Clohesyomyces aquaticus</name>
    <dbReference type="NCBI Taxonomy" id="1231657"/>
    <lineage>
        <taxon>Eukaryota</taxon>
        <taxon>Fungi</taxon>
        <taxon>Dikarya</taxon>
        <taxon>Ascomycota</taxon>
        <taxon>Pezizomycotina</taxon>
        <taxon>Dothideomycetes</taxon>
        <taxon>Pleosporomycetidae</taxon>
        <taxon>Pleosporales</taxon>
        <taxon>Lindgomycetaceae</taxon>
        <taxon>Clohesyomyces</taxon>
    </lineage>
</organism>
<evidence type="ECO:0000313" key="3">
    <source>
        <dbReference type="Proteomes" id="UP000193144"/>
    </source>
</evidence>
<dbReference type="Proteomes" id="UP000193144">
    <property type="component" value="Unassembled WGS sequence"/>
</dbReference>
<comment type="caution">
    <text evidence="2">The sequence shown here is derived from an EMBL/GenBank/DDBJ whole genome shotgun (WGS) entry which is preliminary data.</text>
</comment>
<evidence type="ECO:0000313" key="2">
    <source>
        <dbReference type="EMBL" id="ORX96076.1"/>
    </source>
</evidence>
<name>A0A1Y1YEF8_9PLEO</name>
<feature type="region of interest" description="Disordered" evidence="1">
    <location>
        <begin position="1"/>
        <end position="77"/>
    </location>
</feature>
<keyword evidence="3" id="KW-1185">Reference proteome</keyword>
<dbReference type="EMBL" id="MCFA01000264">
    <property type="protein sequence ID" value="ORX96076.1"/>
    <property type="molecule type" value="Genomic_DNA"/>
</dbReference>
<accession>A0A1Y1YEF8</accession>
<feature type="compositionally biased region" description="Basic and acidic residues" evidence="1">
    <location>
        <begin position="18"/>
        <end position="31"/>
    </location>
</feature>
<dbReference type="STRING" id="1231657.A0A1Y1YEF8"/>
<dbReference type="OrthoDB" id="5398246at2759"/>
<reference evidence="2 3" key="1">
    <citation type="submission" date="2016-07" db="EMBL/GenBank/DDBJ databases">
        <title>Pervasive Adenine N6-methylation of Active Genes in Fungi.</title>
        <authorList>
            <consortium name="DOE Joint Genome Institute"/>
            <person name="Mondo S.J."/>
            <person name="Dannebaum R.O."/>
            <person name="Kuo R.C."/>
            <person name="Labutti K."/>
            <person name="Haridas S."/>
            <person name="Kuo A."/>
            <person name="Salamov A."/>
            <person name="Ahrendt S.R."/>
            <person name="Lipzen A."/>
            <person name="Sullivan W."/>
            <person name="Andreopoulos W.B."/>
            <person name="Clum A."/>
            <person name="Lindquist E."/>
            <person name="Daum C."/>
            <person name="Ramamoorthy G.K."/>
            <person name="Gryganskyi A."/>
            <person name="Culley D."/>
            <person name="Magnuson J.K."/>
            <person name="James T.Y."/>
            <person name="O'Malley M.A."/>
            <person name="Stajich J.E."/>
            <person name="Spatafora J.W."/>
            <person name="Visel A."/>
            <person name="Grigoriev I.V."/>
        </authorList>
    </citation>
    <scope>NUCLEOTIDE SEQUENCE [LARGE SCALE GENOMIC DNA]</scope>
    <source>
        <strain evidence="2 3">CBS 115471</strain>
    </source>
</reference>
<dbReference type="AlphaFoldDB" id="A0A1Y1YEF8"/>
<gene>
    <name evidence="2" type="ORF">BCR34DRAFT_186063</name>
</gene>
<sequence>MPLPNSPYSVQTQMKAKVAPDGKESTTDKRLVASNGHPGVEINEAEFRRGSNPYNRYYEEQGEDPNQNQPLRSKRVS</sequence>
<evidence type="ECO:0000256" key="1">
    <source>
        <dbReference type="SAM" id="MobiDB-lite"/>
    </source>
</evidence>
<protein>
    <submittedName>
        <fullName evidence="2">Uncharacterized protein</fullName>
    </submittedName>
</protein>